<evidence type="ECO:0000313" key="10">
    <source>
        <dbReference type="Proteomes" id="UP000035740"/>
    </source>
</evidence>
<reference evidence="9 10" key="1">
    <citation type="journal article" date="2014" name="Nature">
        <title>The genome of the recently domesticated crop plant sugar beet (Beta vulgaris).</title>
        <authorList>
            <person name="Dohm J.C."/>
            <person name="Minoche A.E."/>
            <person name="Holtgrawe D."/>
            <person name="Capella-Gutierrez S."/>
            <person name="Zakrzewski F."/>
            <person name="Tafer H."/>
            <person name="Rupp O."/>
            <person name="Sorensen T.R."/>
            <person name="Stracke R."/>
            <person name="Reinhardt R."/>
            <person name="Goesmann A."/>
            <person name="Kraft T."/>
            <person name="Schulz B."/>
            <person name="Stadler P.F."/>
            <person name="Schmidt T."/>
            <person name="Gabaldon T."/>
            <person name="Lehrach H."/>
            <person name="Weisshaar B."/>
            <person name="Himmelbauer H."/>
        </authorList>
    </citation>
    <scope>NUCLEOTIDE SEQUENCE [LARGE SCALE GENOMIC DNA]</scope>
    <source>
        <tissue evidence="9">Taproot</tissue>
    </source>
</reference>
<dbReference type="OrthoDB" id="737117at2759"/>
<keyword evidence="10" id="KW-1185">Reference proteome</keyword>
<dbReference type="Proteomes" id="UP000035740">
    <property type="component" value="Unassembled WGS sequence"/>
</dbReference>
<dbReference type="Gramene" id="KMS96422">
    <property type="protein sequence ID" value="KMS96422"/>
    <property type="gene ID" value="BVRB_9g225220"/>
</dbReference>
<evidence type="ECO:0000259" key="7">
    <source>
        <dbReference type="Pfam" id="PF13839"/>
    </source>
</evidence>
<dbReference type="InterPro" id="IPR026057">
    <property type="entry name" value="TBL_C"/>
</dbReference>
<organism evidence="9 10">
    <name type="scientific">Beta vulgaris subsp. vulgaris</name>
    <name type="common">Beet</name>
    <dbReference type="NCBI Taxonomy" id="3555"/>
    <lineage>
        <taxon>Eukaryota</taxon>
        <taxon>Viridiplantae</taxon>
        <taxon>Streptophyta</taxon>
        <taxon>Embryophyta</taxon>
        <taxon>Tracheophyta</taxon>
        <taxon>Spermatophyta</taxon>
        <taxon>Magnoliopsida</taxon>
        <taxon>eudicotyledons</taxon>
        <taxon>Gunneridae</taxon>
        <taxon>Pentapetalae</taxon>
        <taxon>Caryophyllales</taxon>
        <taxon>Chenopodiaceae</taxon>
        <taxon>Betoideae</taxon>
        <taxon>Beta</taxon>
    </lineage>
</organism>
<keyword evidence="5" id="KW-1133">Transmembrane helix</keyword>
<dbReference type="InterPro" id="IPR029962">
    <property type="entry name" value="TBL"/>
</dbReference>
<dbReference type="EMBL" id="KQ090379">
    <property type="protein sequence ID" value="KMS96422.1"/>
    <property type="molecule type" value="Genomic_DNA"/>
</dbReference>
<comment type="similarity">
    <text evidence="2">Belongs to the PC-esterase family. TBL subfamily.</text>
</comment>
<evidence type="ECO:0000256" key="2">
    <source>
        <dbReference type="ARBA" id="ARBA00007727"/>
    </source>
</evidence>
<feature type="domain" description="Trichome birefringence-like C-terminal" evidence="7">
    <location>
        <begin position="148"/>
        <end position="425"/>
    </location>
</feature>
<dbReference type="AlphaFoldDB" id="A0A0J8B985"/>
<dbReference type="Pfam" id="PF13839">
    <property type="entry name" value="PC-Esterase"/>
    <property type="match status" value="1"/>
</dbReference>
<dbReference type="PANTHER" id="PTHR32285:SF38">
    <property type="entry name" value="OS01G0614300 PROTEIN"/>
    <property type="match status" value="1"/>
</dbReference>
<dbReference type="GO" id="GO:0016020">
    <property type="term" value="C:membrane"/>
    <property type="evidence" value="ECO:0007669"/>
    <property type="project" value="UniProtKB-SubCell"/>
</dbReference>
<protein>
    <submittedName>
        <fullName evidence="9">Uncharacterized protein</fullName>
    </submittedName>
</protein>
<proteinExistence type="inferred from homology"/>
<dbReference type="Pfam" id="PF14416">
    <property type="entry name" value="PMR5N"/>
    <property type="match status" value="1"/>
</dbReference>
<evidence type="ECO:0000256" key="6">
    <source>
        <dbReference type="ARBA" id="ARBA00023136"/>
    </source>
</evidence>
<sequence length="433" mass="50378">MELKSTTNDTWKYFAAGSFAGFLLLFCLASQTHPYTSLLAAQNAVVQFASLGESSAATSVTKPLETFDFTNDKEILNVTFEQGETKSTNENEKKCNMFEGRWIYMGEEDPSYDSIKCPFIEEKMSCRKNGRPDFDYEKWRWEARDCDLPLFNGTDMLERLRNKRVILAGDSLNRNMWESLACLLYSSIPSSTVEVEAQNPVYKVLKAKDYNCTVEFYWSPFLVEFDEKHVSGHKILVLDKLSPNSLQWRGADVMVFNSGHWWLHGGKMRSWDMFEYEGKLMEEMQIELAYERAMTTWETWMNENVDPNKTTIFFRSLSAVHQNSADWCYNVTKPIIDESYNTPPQKSDLLVETIKRLIDGMSTLQVKYLNISKLSQYRRDAHPSVYRSSQWKELIKKFEDNLGGYADCSHWCLPGLPDTWNRLFYVSLFFDIL</sequence>
<dbReference type="eggNOG" id="ENOG502QSEA">
    <property type="taxonomic scope" value="Eukaryota"/>
</dbReference>
<keyword evidence="3" id="KW-0812">Transmembrane</keyword>
<dbReference type="GO" id="GO:0005794">
    <property type="term" value="C:Golgi apparatus"/>
    <property type="evidence" value="ECO:0007669"/>
    <property type="project" value="TreeGrafter"/>
</dbReference>
<dbReference type="OMA" id="STWININ"/>
<evidence type="ECO:0000256" key="4">
    <source>
        <dbReference type="ARBA" id="ARBA00022968"/>
    </source>
</evidence>
<dbReference type="GO" id="GO:0016413">
    <property type="term" value="F:O-acetyltransferase activity"/>
    <property type="evidence" value="ECO:0007669"/>
    <property type="project" value="InterPro"/>
</dbReference>
<gene>
    <name evidence="9" type="ORF">BVRB_9g225220</name>
</gene>
<evidence type="ECO:0000313" key="9">
    <source>
        <dbReference type="EMBL" id="KMS96422.1"/>
    </source>
</evidence>
<dbReference type="InterPro" id="IPR025846">
    <property type="entry name" value="TBL_N"/>
</dbReference>
<evidence type="ECO:0000256" key="3">
    <source>
        <dbReference type="ARBA" id="ARBA00022692"/>
    </source>
</evidence>
<dbReference type="PANTHER" id="PTHR32285">
    <property type="entry name" value="PROTEIN TRICHOME BIREFRINGENCE-LIKE 9-RELATED"/>
    <property type="match status" value="1"/>
</dbReference>
<keyword evidence="4" id="KW-0735">Signal-anchor</keyword>
<evidence type="ECO:0000256" key="5">
    <source>
        <dbReference type="ARBA" id="ARBA00022989"/>
    </source>
</evidence>
<evidence type="ECO:0000259" key="8">
    <source>
        <dbReference type="Pfam" id="PF14416"/>
    </source>
</evidence>
<comment type="subcellular location">
    <subcellularLocation>
        <location evidence="1">Membrane</location>
        <topology evidence="1">Single-pass membrane protein</topology>
    </subcellularLocation>
</comment>
<dbReference type="KEGG" id="bvg:104883194"/>
<feature type="domain" description="Trichome birefringence-like N-terminal" evidence="8">
    <location>
        <begin position="93"/>
        <end position="147"/>
    </location>
</feature>
<evidence type="ECO:0000256" key="1">
    <source>
        <dbReference type="ARBA" id="ARBA00004167"/>
    </source>
</evidence>
<accession>A0A0J8B985</accession>
<name>A0A0J8B985_BETVV</name>
<keyword evidence="6" id="KW-0472">Membrane</keyword>